<protein>
    <submittedName>
        <fullName evidence="1">Rhinocladiella mackenziei CBS 650.93 unplaced genomic scaffold supercont1.1, whole genome shotgun sequence</fullName>
    </submittedName>
</protein>
<dbReference type="EMBL" id="KN847475">
    <property type="protein sequence ID" value="KIX09700.1"/>
    <property type="molecule type" value="Genomic_DNA"/>
</dbReference>
<dbReference type="STRING" id="1442369.A0A0D2JJR0"/>
<dbReference type="OrthoDB" id="195446at2759"/>
<dbReference type="VEuPathDB" id="FungiDB:Z518_00781"/>
<dbReference type="AlphaFoldDB" id="A0A0D2JJR0"/>
<reference evidence="1 2" key="1">
    <citation type="submission" date="2015-01" db="EMBL/GenBank/DDBJ databases">
        <title>The Genome Sequence of Rhinocladiella mackenzie CBS 650.93.</title>
        <authorList>
            <consortium name="The Broad Institute Genomics Platform"/>
            <person name="Cuomo C."/>
            <person name="de Hoog S."/>
            <person name="Gorbushina A."/>
            <person name="Stielow B."/>
            <person name="Teixiera M."/>
            <person name="Abouelleil A."/>
            <person name="Chapman S.B."/>
            <person name="Priest M."/>
            <person name="Young S.K."/>
            <person name="Wortman J."/>
            <person name="Nusbaum C."/>
            <person name="Birren B."/>
        </authorList>
    </citation>
    <scope>NUCLEOTIDE SEQUENCE [LARGE SCALE GENOMIC DNA]</scope>
    <source>
        <strain evidence="1 2">CBS 650.93</strain>
    </source>
</reference>
<dbReference type="GeneID" id="25288852"/>
<dbReference type="HOGENOM" id="CLU_041809_3_0_1"/>
<dbReference type="RefSeq" id="XP_013276836.1">
    <property type="nucleotide sequence ID" value="XM_013421382.1"/>
</dbReference>
<evidence type="ECO:0000313" key="1">
    <source>
        <dbReference type="EMBL" id="KIX09700.1"/>
    </source>
</evidence>
<sequence length="201" mass="23005">MQPIGPLPSDTYRTASLLLKLLPDDLVPVVLDMAEFWHDAPLASTTKEVHVTERNAGQPYLIAELLPVFPARGLRSLTFTVTSRDQGHSWDRHWHGTYEHSWTWFEVALLPSDSDNRTNDTGIKSPIPGKRIITNVHASNEYRTHVVRWSYNDDEEETRKLVRSIRAGQKIAITVWARFPAWVNNVRSARIDCQVNAVRKI</sequence>
<gene>
    <name evidence="1" type="ORF">Z518_00781</name>
</gene>
<evidence type="ECO:0000313" key="2">
    <source>
        <dbReference type="Proteomes" id="UP000053617"/>
    </source>
</evidence>
<accession>A0A0D2JJR0</accession>
<dbReference type="Proteomes" id="UP000053617">
    <property type="component" value="Unassembled WGS sequence"/>
</dbReference>
<keyword evidence="2" id="KW-1185">Reference proteome</keyword>
<name>A0A0D2JJR0_9EURO</name>
<proteinExistence type="predicted"/>
<organism evidence="1 2">
    <name type="scientific">Rhinocladiella mackenziei CBS 650.93</name>
    <dbReference type="NCBI Taxonomy" id="1442369"/>
    <lineage>
        <taxon>Eukaryota</taxon>
        <taxon>Fungi</taxon>
        <taxon>Dikarya</taxon>
        <taxon>Ascomycota</taxon>
        <taxon>Pezizomycotina</taxon>
        <taxon>Eurotiomycetes</taxon>
        <taxon>Chaetothyriomycetidae</taxon>
        <taxon>Chaetothyriales</taxon>
        <taxon>Herpotrichiellaceae</taxon>
        <taxon>Rhinocladiella</taxon>
    </lineage>
</organism>